<evidence type="ECO:0000313" key="3">
    <source>
        <dbReference type="Proteomes" id="UP000034185"/>
    </source>
</evidence>
<evidence type="ECO:0000313" key="2">
    <source>
        <dbReference type="EMBL" id="KKW27946.1"/>
    </source>
</evidence>
<gene>
    <name evidence="2" type="ORF">UY70_C0005G0010</name>
</gene>
<feature type="transmembrane region" description="Helical" evidence="1">
    <location>
        <begin position="60"/>
        <end position="78"/>
    </location>
</feature>
<keyword evidence="1" id="KW-0812">Transmembrane</keyword>
<feature type="transmembrane region" description="Helical" evidence="1">
    <location>
        <begin position="190"/>
        <end position="209"/>
    </location>
</feature>
<proteinExistence type="predicted"/>
<dbReference type="Gene3D" id="1.20.1280.290">
    <property type="match status" value="1"/>
</dbReference>
<keyword evidence="1" id="KW-1133">Transmembrane helix</keyword>
<name>A0A0G1XAD6_9BACT</name>
<evidence type="ECO:0000256" key="1">
    <source>
        <dbReference type="SAM" id="Phobius"/>
    </source>
</evidence>
<dbReference type="AlphaFoldDB" id="A0A0G1XAD6"/>
<dbReference type="Proteomes" id="UP000034185">
    <property type="component" value="Unassembled WGS sequence"/>
</dbReference>
<dbReference type="EMBL" id="LCRA01000005">
    <property type="protein sequence ID" value="KKW27946.1"/>
    <property type="molecule type" value="Genomic_DNA"/>
</dbReference>
<feature type="transmembrane region" description="Helical" evidence="1">
    <location>
        <begin position="84"/>
        <end position="104"/>
    </location>
</feature>
<organism evidence="2 3">
    <name type="scientific">Candidatus Kaiserbacteria bacterium GW2011_GWB1_52_6</name>
    <dbReference type="NCBI Taxonomy" id="1618674"/>
    <lineage>
        <taxon>Bacteria</taxon>
        <taxon>Candidatus Kaiseribacteriota</taxon>
    </lineage>
</organism>
<keyword evidence="1" id="KW-0472">Membrane</keyword>
<dbReference type="Pfam" id="PF03083">
    <property type="entry name" value="MtN3_slv"/>
    <property type="match status" value="1"/>
</dbReference>
<dbReference type="InterPro" id="IPR004316">
    <property type="entry name" value="SWEET_rpt"/>
</dbReference>
<reference evidence="2 3" key="1">
    <citation type="journal article" date="2015" name="Nature">
        <title>rRNA introns, odd ribosomes, and small enigmatic genomes across a large radiation of phyla.</title>
        <authorList>
            <person name="Brown C.T."/>
            <person name="Hug L.A."/>
            <person name="Thomas B.C."/>
            <person name="Sharon I."/>
            <person name="Castelle C.J."/>
            <person name="Singh A."/>
            <person name="Wilkins M.J."/>
            <person name="Williams K.H."/>
            <person name="Banfield J.F."/>
        </authorList>
    </citation>
    <scope>NUCLEOTIDE SEQUENCE [LARGE SCALE GENOMIC DNA]</scope>
</reference>
<feature type="transmembrane region" description="Helical" evidence="1">
    <location>
        <begin position="20"/>
        <end position="39"/>
    </location>
</feature>
<sequence>MSASLIDVLSGVQEYQQWGYNALTFGFLCTVVLTLALQLPSELAQLKTLWSATSADGVDTTLIVTMTGYFGIFLIYGADVGSGGLLFNSLMLGPWFFIILWRLWRIKGFTANEGLVLCLWMLAVVIDVMFPWKAYFYMAASVIAFSGPLKQIKTMKEKGTSAGFNPRFALMWGIVCVFWIFYGLALKDLFIAGTALVFGVLYMQTYRLAVRLDPTRIK</sequence>
<accession>A0A0G1XAD6</accession>
<protein>
    <submittedName>
        <fullName evidence="2">Uncharacterized protein</fullName>
    </submittedName>
</protein>
<feature type="transmembrane region" description="Helical" evidence="1">
    <location>
        <begin position="164"/>
        <end position="184"/>
    </location>
</feature>
<comment type="caution">
    <text evidence="2">The sequence shown here is derived from an EMBL/GenBank/DDBJ whole genome shotgun (WGS) entry which is preliminary data.</text>
</comment>
<dbReference type="GO" id="GO:0016020">
    <property type="term" value="C:membrane"/>
    <property type="evidence" value="ECO:0007669"/>
    <property type="project" value="InterPro"/>
</dbReference>